<dbReference type="GO" id="GO:0005886">
    <property type="term" value="C:plasma membrane"/>
    <property type="evidence" value="ECO:0007669"/>
    <property type="project" value="UniProtKB-SubCell"/>
</dbReference>
<feature type="transmembrane region" description="Helical" evidence="10">
    <location>
        <begin position="110"/>
        <end position="127"/>
    </location>
</feature>
<evidence type="ECO:0000313" key="14">
    <source>
        <dbReference type="Proteomes" id="UP000473531"/>
    </source>
</evidence>
<dbReference type="InterPro" id="IPR032421">
    <property type="entry name" value="PMT_4TMC"/>
</dbReference>
<comment type="pathway">
    <text evidence="2 10">Protein modification; protein glycosylation.</text>
</comment>
<dbReference type="UniPathway" id="UPA00378"/>
<accession>A0A6L7GFN2</accession>
<evidence type="ECO:0000256" key="2">
    <source>
        <dbReference type="ARBA" id="ARBA00004922"/>
    </source>
</evidence>
<dbReference type="PANTHER" id="PTHR10050">
    <property type="entry name" value="DOLICHYL-PHOSPHATE-MANNOSE--PROTEIN MANNOSYLTRANSFERASE"/>
    <property type="match status" value="1"/>
</dbReference>
<feature type="transmembrane region" description="Helical" evidence="10">
    <location>
        <begin position="331"/>
        <end position="348"/>
    </location>
</feature>
<dbReference type="InterPro" id="IPR003342">
    <property type="entry name" value="ArnT-like_N"/>
</dbReference>
<feature type="transmembrane region" description="Helical" evidence="10">
    <location>
        <begin position="81"/>
        <end position="103"/>
    </location>
</feature>
<feature type="domain" description="Protein O-mannosyl-transferase C-terminal four TM" evidence="12">
    <location>
        <begin position="251"/>
        <end position="423"/>
    </location>
</feature>
<dbReference type="InterPro" id="IPR027005">
    <property type="entry name" value="PMT-like"/>
</dbReference>
<feature type="transmembrane region" description="Helical" evidence="10">
    <location>
        <begin position="184"/>
        <end position="200"/>
    </location>
</feature>
<sequence>MMRPPNQIRDPFGLTVLLAATFAALAFIRLRVPSAPYFDEVHYLPAARALLDQSAWLNREHPLLGKELMALSIGVVGDTPLGWRILSLAAGTLTLFALCRTVWFTTCSRFASMAAGVLLSTGFALFIQSRIAMLDVFMACFTAVALWQVAGAMREPEAGRKRLAIAGVALGLAMASKWNAVPLAVIPGLGFLLLRAMAGRRRLVTSRRGMPVPGITLAEAAVWLGLVPLAVYWLTFLPVYFVADQPLPIGGFLALHQQIEALQASVTKSHPYQSCWYDWMLNIRAIWYLYEPVDGAQRGIMLIGNPLTMLLGLPAMAWCAWAGITARRWDALAIFVFFAASMVFWMVADKPVQFYYHYLLPGCFLLGGLALALDEFWKRGIRWLPLAVLAGSIALFIWFYPIMSAAPLSGVSAFEKWMWLPSWR</sequence>
<gene>
    <name evidence="13" type="ORF">GRI44_06915</name>
</gene>
<proteinExistence type="inferred from homology"/>
<feature type="domain" description="ArnT-like N-terminal" evidence="11">
    <location>
        <begin position="82"/>
        <end position="237"/>
    </location>
</feature>
<evidence type="ECO:0000256" key="4">
    <source>
        <dbReference type="ARBA" id="ARBA00022676"/>
    </source>
</evidence>
<name>A0A6L7GFN2_9SPHN</name>
<evidence type="ECO:0000256" key="3">
    <source>
        <dbReference type="ARBA" id="ARBA00007222"/>
    </source>
</evidence>
<dbReference type="EMBL" id="WTYU01000001">
    <property type="protein sequence ID" value="MXP14480.1"/>
    <property type="molecule type" value="Genomic_DNA"/>
</dbReference>
<comment type="subcellular location">
    <subcellularLocation>
        <location evidence="10">Cell membrane</location>
    </subcellularLocation>
    <subcellularLocation>
        <location evidence="1">Endomembrane system</location>
        <topology evidence="1">Multi-pass membrane protein</topology>
    </subcellularLocation>
</comment>
<dbReference type="RefSeq" id="WP_160600633.1">
    <property type="nucleotide sequence ID" value="NZ_WTYU01000001.1"/>
</dbReference>
<keyword evidence="5 10" id="KW-0808">Transferase</keyword>
<feature type="transmembrane region" description="Helical" evidence="10">
    <location>
        <begin position="300"/>
        <end position="324"/>
    </location>
</feature>
<feature type="transmembrane region" description="Helical" evidence="10">
    <location>
        <begin position="12"/>
        <end position="30"/>
    </location>
</feature>
<reference evidence="13 14" key="1">
    <citation type="submission" date="2019-12" db="EMBL/GenBank/DDBJ databases">
        <title>Genomic-based taxomic classification of the family Erythrobacteraceae.</title>
        <authorList>
            <person name="Xu L."/>
        </authorList>
    </citation>
    <scope>NUCLEOTIDE SEQUENCE [LARGE SCALE GENOMIC DNA]</scope>
    <source>
        <strain evidence="13 14">KCTC 52259</strain>
    </source>
</reference>
<dbReference type="EC" id="2.4.1.-" evidence="10"/>
<protein>
    <recommendedName>
        <fullName evidence="9 10">Polyprenol-phosphate-mannose--protein mannosyltransferase</fullName>
        <ecNumber evidence="10">2.4.1.-</ecNumber>
    </recommendedName>
</protein>
<dbReference type="OrthoDB" id="9776737at2"/>
<evidence type="ECO:0000256" key="8">
    <source>
        <dbReference type="ARBA" id="ARBA00023136"/>
    </source>
</evidence>
<feature type="transmembrane region" description="Helical" evidence="10">
    <location>
        <begin position="221"/>
        <end position="243"/>
    </location>
</feature>
<keyword evidence="10" id="KW-1003">Cell membrane</keyword>
<comment type="caution">
    <text evidence="13">The sequence shown here is derived from an EMBL/GenBank/DDBJ whole genome shotgun (WGS) entry which is preliminary data.</text>
</comment>
<evidence type="ECO:0000259" key="11">
    <source>
        <dbReference type="Pfam" id="PF02366"/>
    </source>
</evidence>
<feature type="transmembrane region" description="Helical" evidence="10">
    <location>
        <begin position="354"/>
        <end position="373"/>
    </location>
</feature>
<dbReference type="GO" id="GO:0004169">
    <property type="term" value="F:dolichyl-phosphate-mannose-protein mannosyltransferase activity"/>
    <property type="evidence" value="ECO:0007669"/>
    <property type="project" value="UniProtKB-UniRule"/>
</dbReference>
<dbReference type="AlphaFoldDB" id="A0A6L7GFN2"/>
<keyword evidence="4 10" id="KW-0328">Glycosyltransferase</keyword>
<dbReference type="Proteomes" id="UP000473531">
    <property type="component" value="Unassembled WGS sequence"/>
</dbReference>
<evidence type="ECO:0000256" key="1">
    <source>
        <dbReference type="ARBA" id="ARBA00004127"/>
    </source>
</evidence>
<keyword evidence="8 10" id="KW-0472">Membrane</keyword>
<comment type="similarity">
    <text evidence="3 10">Belongs to the glycosyltransferase 39 family.</text>
</comment>
<keyword evidence="7 10" id="KW-1133">Transmembrane helix</keyword>
<evidence type="ECO:0000256" key="10">
    <source>
        <dbReference type="RuleBase" id="RU367007"/>
    </source>
</evidence>
<evidence type="ECO:0000313" key="13">
    <source>
        <dbReference type="EMBL" id="MXP14480.1"/>
    </source>
</evidence>
<dbReference type="GO" id="GO:0012505">
    <property type="term" value="C:endomembrane system"/>
    <property type="evidence" value="ECO:0007669"/>
    <property type="project" value="UniProtKB-SubCell"/>
</dbReference>
<evidence type="ECO:0000256" key="6">
    <source>
        <dbReference type="ARBA" id="ARBA00022692"/>
    </source>
</evidence>
<evidence type="ECO:0000256" key="7">
    <source>
        <dbReference type="ARBA" id="ARBA00022989"/>
    </source>
</evidence>
<dbReference type="Pfam" id="PF02366">
    <property type="entry name" value="PMT"/>
    <property type="match status" value="1"/>
</dbReference>
<comment type="function">
    <text evidence="10">Protein O-mannosyltransferase that catalyzes the transfer of a single mannose residue from a polyprenol phospho-mannosyl lipidic donor to the hydroxyl group of selected serine and threonine residues in acceptor proteins.</text>
</comment>
<evidence type="ECO:0000256" key="9">
    <source>
        <dbReference type="ARBA" id="ARBA00093617"/>
    </source>
</evidence>
<feature type="transmembrane region" description="Helical" evidence="10">
    <location>
        <begin position="380"/>
        <end position="400"/>
    </location>
</feature>
<keyword evidence="6 10" id="KW-0812">Transmembrane</keyword>
<organism evidence="13 14">
    <name type="scientific">Allopontixanthobacter confluentis</name>
    <dbReference type="NCBI Taxonomy" id="1849021"/>
    <lineage>
        <taxon>Bacteria</taxon>
        <taxon>Pseudomonadati</taxon>
        <taxon>Pseudomonadota</taxon>
        <taxon>Alphaproteobacteria</taxon>
        <taxon>Sphingomonadales</taxon>
        <taxon>Erythrobacteraceae</taxon>
        <taxon>Allopontixanthobacter</taxon>
    </lineage>
</organism>
<dbReference type="PANTHER" id="PTHR10050:SF46">
    <property type="entry name" value="PROTEIN O-MANNOSYL-TRANSFERASE 2"/>
    <property type="match status" value="1"/>
</dbReference>
<evidence type="ECO:0000259" key="12">
    <source>
        <dbReference type="Pfam" id="PF16192"/>
    </source>
</evidence>
<keyword evidence="14" id="KW-1185">Reference proteome</keyword>
<dbReference type="Pfam" id="PF16192">
    <property type="entry name" value="PMT_4TMC"/>
    <property type="match status" value="1"/>
</dbReference>
<evidence type="ECO:0000256" key="5">
    <source>
        <dbReference type="ARBA" id="ARBA00022679"/>
    </source>
</evidence>